<keyword evidence="1" id="KW-1133">Transmembrane helix</keyword>
<keyword evidence="1" id="KW-0472">Membrane</keyword>
<feature type="signal peptide" evidence="2">
    <location>
        <begin position="1"/>
        <end position="17"/>
    </location>
</feature>
<feature type="transmembrane region" description="Helical" evidence="1">
    <location>
        <begin position="105"/>
        <end position="127"/>
    </location>
</feature>
<reference evidence="5 6" key="1">
    <citation type="submission" date="2020-04" db="EMBL/GenBank/DDBJ databases">
        <authorList>
            <person name="Wallbank WR R."/>
            <person name="Pardo Diaz C."/>
            <person name="Kozak K."/>
            <person name="Martin S."/>
            <person name="Jiggins C."/>
            <person name="Moest M."/>
            <person name="Warren A I."/>
            <person name="Byers J.R.P. K."/>
            <person name="Montejo-Kovacevich G."/>
            <person name="Yen C E."/>
        </authorList>
    </citation>
    <scope>NUCLEOTIDE SEQUENCE [LARGE SCALE GENOMIC DNA]</scope>
</reference>
<name>A0A8S0YZG5_ARCPL</name>
<evidence type="ECO:0000313" key="5">
    <source>
        <dbReference type="Proteomes" id="UP000494106"/>
    </source>
</evidence>
<dbReference type="EMBL" id="CADEBD010000494">
    <property type="protein sequence ID" value="CAB3256592.1"/>
    <property type="molecule type" value="Genomic_DNA"/>
</dbReference>
<evidence type="ECO:0000313" key="4">
    <source>
        <dbReference type="EMBL" id="CAB3256592.1"/>
    </source>
</evidence>
<dbReference type="EMBL" id="CADEBC010000196">
    <property type="protein sequence ID" value="CAB3224977.1"/>
    <property type="molecule type" value="Genomic_DNA"/>
</dbReference>
<keyword evidence="2" id="KW-0732">Signal</keyword>
<organism evidence="3 5">
    <name type="scientific">Arctia plantaginis</name>
    <name type="common">Wood tiger moth</name>
    <name type="synonym">Phalaena plantaginis</name>
    <dbReference type="NCBI Taxonomy" id="874455"/>
    <lineage>
        <taxon>Eukaryota</taxon>
        <taxon>Metazoa</taxon>
        <taxon>Ecdysozoa</taxon>
        <taxon>Arthropoda</taxon>
        <taxon>Hexapoda</taxon>
        <taxon>Insecta</taxon>
        <taxon>Pterygota</taxon>
        <taxon>Neoptera</taxon>
        <taxon>Endopterygota</taxon>
        <taxon>Lepidoptera</taxon>
        <taxon>Glossata</taxon>
        <taxon>Ditrysia</taxon>
        <taxon>Noctuoidea</taxon>
        <taxon>Erebidae</taxon>
        <taxon>Arctiinae</taxon>
        <taxon>Arctia</taxon>
    </lineage>
</organism>
<dbReference type="Proteomes" id="UP000494256">
    <property type="component" value="Unassembled WGS sequence"/>
</dbReference>
<dbReference type="OrthoDB" id="6368224at2759"/>
<sequence>MFRYACLLMLLCSLVGAKPLSCQEDAQCSEGYYCETQDKICYQCLQCEDLNRLMPLLYAFESCIKSVHDCGPCFEGFINIYEEQAEGMCVSPDRLDNEQSKLFCFYIWMTAAIAGSLIVFIFIYVIWNTYVFKISPFDYPVPIKLPKSTEWVVDFKFVTLEYTKANIVSI</sequence>
<dbReference type="AlphaFoldDB" id="A0A8S0YZG5"/>
<accession>A0A8S0YZG5</accession>
<keyword evidence="1" id="KW-0812">Transmembrane</keyword>
<evidence type="ECO:0000313" key="3">
    <source>
        <dbReference type="EMBL" id="CAB3224977.1"/>
    </source>
</evidence>
<evidence type="ECO:0000256" key="2">
    <source>
        <dbReference type="SAM" id="SignalP"/>
    </source>
</evidence>
<protein>
    <submittedName>
        <fullName evidence="3">Uncharacterized protein</fullName>
    </submittedName>
</protein>
<evidence type="ECO:0000256" key="1">
    <source>
        <dbReference type="SAM" id="Phobius"/>
    </source>
</evidence>
<evidence type="ECO:0000313" key="6">
    <source>
        <dbReference type="Proteomes" id="UP000494256"/>
    </source>
</evidence>
<dbReference type="Proteomes" id="UP000494106">
    <property type="component" value="Unassembled WGS sequence"/>
</dbReference>
<comment type="caution">
    <text evidence="3">The sequence shown here is derived from an EMBL/GenBank/DDBJ whole genome shotgun (WGS) entry which is preliminary data.</text>
</comment>
<keyword evidence="5" id="KW-1185">Reference proteome</keyword>
<feature type="chain" id="PRO_5036272882" evidence="2">
    <location>
        <begin position="18"/>
        <end position="170"/>
    </location>
</feature>
<proteinExistence type="predicted"/>
<gene>
    <name evidence="4" type="ORF">APLA_LOCUS15632</name>
    <name evidence="3" type="ORF">APLA_LOCUS2260</name>
</gene>